<dbReference type="AlphaFoldDB" id="A0A6M8SWN0"/>
<dbReference type="Proteomes" id="UP000504844">
    <property type="component" value="Chromosome"/>
</dbReference>
<evidence type="ECO:0000256" key="1">
    <source>
        <dbReference type="SAM" id="Phobius"/>
    </source>
</evidence>
<dbReference type="RefSeq" id="WP_173534507.1">
    <property type="nucleotide sequence ID" value="NZ_CP054143.1"/>
</dbReference>
<dbReference type="KEGG" id="dee:HQN60_15465"/>
<dbReference type="EMBL" id="CP054143">
    <property type="protein sequence ID" value="QKJ68006.1"/>
    <property type="molecule type" value="Genomic_DNA"/>
</dbReference>
<accession>A0A6M8SWN0</accession>
<evidence type="ECO:0000313" key="3">
    <source>
        <dbReference type="Proteomes" id="UP000504844"/>
    </source>
</evidence>
<feature type="transmembrane region" description="Helical" evidence="1">
    <location>
        <begin position="57"/>
        <end position="75"/>
    </location>
</feature>
<keyword evidence="1" id="KW-0472">Membrane</keyword>
<evidence type="ECO:0000313" key="2">
    <source>
        <dbReference type="EMBL" id="QKJ68006.1"/>
    </source>
</evidence>
<keyword evidence="1" id="KW-1133">Transmembrane helix</keyword>
<organism evidence="2 3">
    <name type="scientific">Deefgea piscis</name>
    <dbReference type="NCBI Taxonomy" id="2739061"/>
    <lineage>
        <taxon>Bacteria</taxon>
        <taxon>Pseudomonadati</taxon>
        <taxon>Pseudomonadota</taxon>
        <taxon>Betaproteobacteria</taxon>
        <taxon>Neisseriales</taxon>
        <taxon>Chitinibacteraceae</taxon>
        <taxon>Deefgea</taxon>
    </lineage>
</organism>
<reference evidence="2 3" key="1">
    <citation type="submission" date="2020-05" db="EMBL/GenBank/DDBJ databases">
        <title>Complete genome sequence of Deefgea sp. D17.</title>
        <authorList>
            <person name="Bae J.-W."/>
            <person name="Han J.E."/>
        </authorList>
    </citation>
    <scope>NUCLEOTIDE SEQUENCE [LARGE SCALE GENOMIC DNA]</scope>
    <source>
        <strain evidence="2 3">D17</strain>
    </source>
</reference>
<keyword evidence="3" id="KW-1185">Reference proteome</keyword>
<keyword evidence="1" id="KW-0812">Transmembrane</keyword>
<proteinExistence type="predicted"/>
<protein>
    <submittedName>
        <fullName evidence="2">Uncharacterized protein</fullName>
    </submittedName>
</protein>
<sequence length="76" mass="8859">MENTEQKNIIAILEKILANQELQIQRQFEAMDLQKKHLEHSRPLLEQAKKTQQKAQLLFYGLLAITAVLLCLIFLL</sequence>
<name>A0A6M8SWN0_9NEIS</name>
<gene>
    <name evidence="2" type="ORF">HQN60_15465</name>
</gene>